<proteinExistence type="predicted"/>
<keyword evidence="2" id="KW-1185">Reference proteome</keyword>
<dbReference type="EMBL" id="OU015567">
    <property type="protein sequence ID" value="CAG5110726.1"/>
    <property type="molecule type" value="Genomic_DNA"/>
</dbReference>
<evidence type="ECO:0000313" key="2">
    <source>
        <dbReference type="Proteomes" id="UP001158576"/>
    </source>
</evidence>
<dbReference type="Proteomes" id="UP001158576">
    <property type="component" value="Chromosome 2"/>
</dbReference>
<reference evidence="1 2" key="1">
    <citation type="submission" date="2021-04" db="EMBL/GenBank/DDBJ databases">
        <authorList>
            <person name="Bliznina A."/>
        </authorList>
    </citation>
    <scope>NUCLEOTIDE SEQUENCE [LARGE SCALE GENOMIC DNA]</scope>
</reference>
<name>A0ABN7T3Q9_OIKDI</name>
<evidence type="ECO:0000313" key="1">
    <source>
        <dbReference type="EMBL" id="CAG5110726.1"/>
    </source>
</evidence>
<dbReference type="InterPro" id="IPR035914">
    <property type="entry name" value="Sperma_CUB_dom_sf"/>
</dbReference>
<protein>
    <submittedName>
        <fullName evidence="1">Oidioi.mRNA.OKI2018_I69.chr2.g5099.t1.cds</fullName>
    </submittedName>
</protein>
<gene>
    <name evidence="1" type="ORF">OKIOD_LOCUS13864</name>
</gene>
<sequence length="120" mass="13736">MEIAGTRYCGTEIPDVDGFIAPLTVNFVSDGSVNREGFQLFYFLEERSGSGDLIPGPEALFGLATVYSFNSIYTQTLLYALNIHEIRTTRIRRLGSQSTMNPLKHLPRHKFKSRFNRRFR</sequence>
<organism evidence="1 2">
    <name type="scientific">Oikopleura dioica</name>
    <name type="common">Tunicate</name>
    <dbReference type="NCBI Taxonomy" id="34765"/>
    <lineage>
        <taxon>Eukaryota</taxon>
        <taxon>Metazoa</taxon>
        <taxon>Chordata</taxon>
        <taxon>Tunicata</taxon>
        <taxon>Appendicularia</taxon>
        <taxon>Copelata</taxon>
        <taxon>Oikopleuridae</taxon>
        <taxon>Oikopleura</taxon>
    </lineage>
</organism>
<dbReference type="SUPFAM" id="SSF49854">
    <property type="entry name" value="Spermadhesin, CUB domain"/>
    <property type="match status" value="1"/>
</dbReference>
<accession>A0ABN7T3Q9</accession>